<dbReference type="Proteomes" id="UP000634308">
    <property type="component" value="Unassembled WGS sequence"/>
</dbReference>
<gene>
    <name evidence="2" type="ORF">GCM10008959_15780</name>
</gene>
<evidence type="ECO:0000313" key="2">
    <source>
        <dbReference type="EMBL" id="GGR55037.1"/>
    </source>
</evidence>
<dbReference type="EMBL" id="BMQM01000008">
    <property type="protein sequence ID" value="GGR55037.1"/>
    <property type="molecule type" value="Genomic_DNA"/>
</dbReference>
<proteinExistence type="predicted"/>
<evidence type="ECO:0000313" key="3">
    <source>
        <dbReference type="Proteomes" id="UP000634308"/>
    </source>
</evidence>
<name>A0ABQ2RQA7_9DEIO</name>
<sequence length="80" mass="8576">MRRGRPRPILTTNAREIPAQCQRLLPLPLWGRGLGGGEARRKAQTSNRYNSQITPPAISPAPVPTSSAVSPSFSRPASTA</sequence>
<protein>
    <submittedName>
        <fullName evidence="2">Uncharacterized protein</fullName>
    </submittedName>
</protein>
<feature type="region of interest" description="Disordered" evidence="1">
    <location>
        <begin position="32"/>
        <end position="80"/>
    </location>
</feature>
<keyword evidence="3" id="KW-1185">Reference proteome</keyword>
<evidence type="ECO:0000256" key="1">
    <source>
        <dbReference type="SAM" id="MobiDB-lite"/>
    </source>
</evidence>
<organism evidence="2 3">
    <name type="scientific">Deinococcus seoulensis</name>
    <dbReference type="NCBI Taxonomy" id="1837379"/>
    <lineage>
        <taxon>Bacteria</taxon>
        <taxon>Thermotogati</taxon>
        <taxon>Deinococcota</taxon>
        <taxon>Deinococci</taxon>
        <taxon>Deinococcales</taxon>
        <taxon>Deinococcaceae</taxon>
        <taxon>Deinococcus</taxon>
    </lineage>
</organism>
<reference evidence="3" key="1">
    <citation type="journal article" date="2019" name="Int. J. Syst. Evol. Microbiol.">
        <title>The Global Catalogue of Microorganisms (GCM) 10K type strain sequencing project: providing services to taxonomists for standard genome sequencing and annotation.</title>
        <authorList>
            <consortium name="The Broad Institute Genomics Platform"/>
            <consortium name="The Broad Institute Genome Sequencing Center for Infectious Disease"/>
            <person name="Wu L."/>
            <person name="Ma J."/>
        </authorList>
    </citation>
    <scope>NUCLEOTIDE SEQUENCE [LARGE SCALE GENOMIC DNA]</scope>
    <source>
        <strain evidence="3">JCM 31404</strain>
    </source>
</reference>
<accession>A0ABQ2RQA7</accession>
<comment type="caution">
    <text evidence="2">The sequence shown here is derived from an EMBL/GenBank/DDBJ whole genome shotgun (WGS) entry which is preliminary data.</text>
</comment>
<feature type="compositionally biased region" description="Low complexity" evidence="1">
    <location>
        <begin position="64"/>
        <end position="80"/>
    </location>
</feature>